<dbReference type="Proteomes" id="UP001501020">
    <property type="component" value="Unassembled WGS sequence"/>
</dbReference>
<accession>A0ABN2ZYA0</accession>
<feature type="region of interest" description="Disordered" evidence="1">
    <location>
        <begin position="203"/>
        <end position="250"/>
    </location>
</feature>
<sequence length="250" mass="25789">MLPAPGLSGRPGRRRTEEARKYAVEDTGRRAGRVRRLRRLGGDVVRAGGPFLRLARAPAAMAVRRAAAAAASGRAAGSRDSSAVISGPSGPERCCGAGVPAGTAASTTPGAEPVNARRPGGLGDRQRAGRSEPVIQRRGADELHHDPRVAVLHDDVVDRDDGRVADLRGRAPPAAPAPHGGEARLVEAVRQQDLLHRDVASEQVVAGPPDRAHAAADGIWPGPARAGGGVEASATARCGAQGVRRRGRGR</sequence>
<proteinExistence type="predicted"/>
<feature type="region of interest" description="Disordered" evidence="1">
    <location>
        <begin position="100"/>
        <end position="131"/>
    </location>
</feature>
<evidence type="ECO:0000313" key="2">
    <source>
        <dbReference type="EMBL" id="GAA2150054.1"/>
    </source>
</evidence>
<name>A0ABN2ZYA0_9ACTN</name>
<feature type="region of interest" description="Disordered" evidence="1">
    <location>
        <begin position="1"/>
        <end position="28"/>
    </location>
</feature>
<protein>
    <submittedName>
        <fullName evidence="2">Uncharacterized protein</fullName>
    </submittedName>
</protein>
<keyword evidence="3" id="KW-1185">Reference proteome</keyword>
<dbReference type="EMBL" id="BAAAMR010000053">
    <property type="protein sequence ID" value="GAA2150054.1"/>
    <property type="molecule type" value="Genomic_DNA"/>
</dbReference>
<organism evidence="2 3">
    <name type="scientific">Actinomadura napierensis</name>
    <dbReference type="NCBI Taxonomy" id="267854"/>
    <lineage>
        <taxon>Bacteria</taxon>
        <taxon>Bacillati</taxon>
        <taxon>Actinomycetota</taxon>
        <taxon>Actinomycetes</taxon>
        <taxon>Streptosporangiales</taxon>
        <taxon>Thermomonosporaceae</taxon>
        <taxon>Actinomadura</taxon>
    </lineage>
</organism>
<gene>
    <name evidence="2" type="ORF">GCM10009727_54090</name>
</gene>
<evidence type="ECO:0000256" key="1">
    <source>
        <dbReference type="SAM" id="MobiDB-lite"/>
    </source>
</evidence>
<feature type="compositionally biased region" description="Low complexity" evidence="1">
    <location>
        <begin position="100"/>
        <end position="113"/>
    </location>
</feature>
<feature type="compositionally biased region" description="Basic and acidic residues" evidence="1">
    <location>
        <begin position="14"/>
        <end position="28"/>
    </location>
</feature>
<reference evidence="2 3" key="1">
    <citation type="journal article" date="2019" name="Int. J. Syst. Evol. Microbiol.">
        <title>The Global Catalogue of Microorganisms (GCM) 10K type strain sequencing project: providing services to taxonomists for standard genome sequencing and annotation.</title>
        <authorList>
            <consortium name="The Broad Institute Genomics Platform"/>
            <consortium name="The Broad Institute Genome Sequencing Center for Infectious Disease"/>
            <person name="Wu L."/>
            <person name="Ma J."/>
        </authorList>
    </citation>
    <scope>NUCLEOTIDE SEQUENCE [LARGE SCALE GENOMIC DNA]</scope>
    <source>
        <strain evidence="2 3">JCM 13850</strain>
    </source>
</reference>
<comment type="caution">
    <text evidence="2">The sequence shown here is derived from an EMBL/GenBank/DDBJ whole genome shotgun (WGS) entry which is preliminary data.</text>
</comment>
<evidence type="ECO:0000313" key="3">
    <source>
        <dbReference type="Proteomes" id="UP001501020"/>
    </source>
</evidence>